<evidence type="ECO:0000256" key="4">
    <source>
        <dbReference type="ARBA" id="ARBA00022840"/>
    </source>
</evidence>
<sequence length="505" mass="53888">MKTAADERLYLKQFDDLGLAESLLQALTAEGYTTPTPIQLKVIPAMLAGKDVIGIAQTGTGKTASFVLPILQRIDEQKIKPVAKSCTGLIVTPTRELASQIADNIRKYSRHQRVSVAVVVGGVKPGPQIRDLARGVDILVATPGRLLDHMNTGAVRLDKTTCIVLDEADQMLDLGFLPGIRKLMGKLPAERQTVLMSATMPTQIRKLGKDFQSNPEEISVAPVSRPIERIEQSVILVDRSDKRRVLTDILSGSEVARAIVFTRTKRGADKVSQHLEKAGLVSAAIHGNKSQNQRNRALDGFRSGDTPILVATDIAARGIDIDDVSHVVNFDLPNVAESYVHRIGRTARAGRTGIAVSLCDVEEQSLLRDIEKLTGNTLPRSGGFSDQPAAADKPTPGSRRGPKKGASTGEESGGKPAEGKAPQRKSRPKPKAKTGKPANNGQRADGRKVAGDAPRNGSKGPSKTAAKNNGGNRKRQPRKASSDTSKDGLVRMLGGAGRTPVRSGA</sequence>
<evidence type="ECO:0000256" key="6">
    <source>
        <dbReference type="PROSITE-ProRule" id="PRU00552"/>
    </source>
</evidence>
<evidence type="ECO:0000259" key="10">
    <source>
        <dbReference type="PROSITE" id="PS51195"/>
    </source>
</evidence>
<dbReference type="PROSITE" id="PS51194">
    <property type="entry name" value="HELICASE_CTER"/>
    <property type="match status" value="1"/>
</dbReference>
<keyword evidence="12" id="KW-1185">Reference proteome</keyword>
<dbReference type="GO" id="GO:0004386">
    <property type="term" value="F:helicase activity"/>
    <property type="evidence" value="ECO:0007669"/>
    <property type="project" value="UniProtKB-KW"/>
</dbReference>
<feature type="domain" description="Helicase ATP-binding" evidence="8">
    <location>
        <begin position="43"/>
        <end position="218"/>
    </location>
</feature>
<dbReference type="CDD" id="cd00268">
    <property type="entry name" value="DEADc"/>
    <property type="match status" value="1"/>
</dbReference>
<evidence type="ECO:0000256" key="7">
    <source>
        <dbReference type="SAM" id="MobiDB-lite"/>
    </source>
</evidence>
<dbReference type="PROSITE" id="PS51192">
    <property type="entry name" value="HELICASE_ATP_BIND_1"/>
    <property type="match status" value="1"/>
</dbReference>
<evidence type="ECO:0000256" key="3">
    <source>
        <dbReference type="ARBA" id="ARBA00022806"/>
    </source>
</evidence>
<evidence type="ECO:0000313" key="12">
    <source>
        <dbReference type="Proteomes" id="UP001161409"/>
    </source>
</evidence>
<reference evidence="11" key="1">
    <citation type="journal article" date="2014" name="Int. J. Syst. Evol. Microbiol.">
        <title>Complete genome of a new Firmicutes species belonging to the dominant human colonic microbiota ('Ruminococcus bicirculans') reveals two chromosomes and a selective capacity to utilize plant glucans.</title>
        <authorList>
            <consortium name="NISC Comparative Sequencing Program"/>
            <person name="Wegmann U."/>
            <person name="Louis P."/>
            <person name="Goesmann A."/>
            <person name="Henrissat B."/>
            <person name="Duncan S.H."/>
            <person name="Flint H.J."/>
        </authorList>
    </citation>
    <scope>NUCLEOTIDE SEQUENCE</scope>
    <source>
        <strain evidence="11">NBRC 103408</strain>
    </source>
</reference>
<dbReference type="CDD" id="cd18787">
    <property type="entry name" value="SF2_C_DEAD"/>
    <property type="match status" value="1"/>
</dbReference>
<dbReference type="InterPro" id="IPR050079">
    <property type="entry name" value="DEAD_box_RNA_helicase"/>
</dbReference>
<organism evidence="11 12">
    <name type="scientific">Sneathiella chinensis</name>
    <dbReference type="NCBI Taxonomy" id="349750"/>
    <lineage>
        <taxon>Bacteria</taxon>
        <taxon>Pseudomonadati</taxon>
        <taxon>Pseudomonadota</taxon>
        <taxon>Alphaproteobacteria</taxon>
        <taxon>Sneathiellales</taxon>
        <taxon>Sneathiellaceae</taxon>
        <taxon>Sneathiella</taxon>
    </lineage>
</organism>
<dbReference type="Pfam" id="PF00271">
    <property type="entry name" value="Helicase_C"/>
    <property type="match status" value="1"/>
</dbReference>
<feature type="compositionally biased region" description="Basic residues" evidence="7">
    <location>
        <begin position="422"/>
        <end position="434"/>
    </location>
</feature>
<dbReference type="PANTHER" id="PTHR47959:SF13">
    <property type="entry name" value="ATP-DEPENDENT RNA HELICASE RHLE"/>
    <property type="match status" value="1"/>
</dbReference>
<feature type="compositionally biased region" description="Polar residues" evidence="7">
    <location>
        <begin position="459"/>
        <end position="471"/>
    </location>
</feature>
<feature type="domain" description="DEAD-box RNA helicase Q" evidence="10">
    <location>
        <begin position="12"/>
        <end position="40"/>
    </location>
</feature>
<keyword evidence="4" id="KW-0067">ATP-binding</keyword>
<keyword evidence="3 11" id="KW-0347">Helicase</keyword>
<evidence type="ECO:0000313" key="11">
    <source>
        <dbReference type="EMBL" id="GLQ06876.1"/>
    </source>
</evidence>
<evidence type="ECO:0000259" key="9">
    <source>
        <dbReference type="PROSITE" id="PS51194"/>
    </source>
</evidence>
<comment type="caution">
    <text evidence="11">The sequence shown here is derived from an EMBL/GenBank/DDBJ whole genome shotgun (WGS) entry which is preliminary data.</text>
</comment>
<dbReference type="InterPro" id="IPR001650">
    <property type="entry name" value="Helicase_C-like"/>
</dbReference>
<dbReference type="InterPro" id="IPR044742">
    <property type="entry name" value="DEAD/DEAH_RhlB"/>
</dbReference>
<dbReference type="InterPro" id="IPR027417">
    <property type="entry name" value="P-loop_NTPase"/>
</dbReference>
<evidence type="ECO:0000259" key="8">
    <source>
        <dbReference type="PROSITE" id="PS51192"/>
    </source>
</evidence>
<feature type="domain" description="Helicase C-terminal" evidence="9">
    <location>
        <begin position="245"/>
        <end position="392"/>
    </location>
</feature>
<feature type="compositionally biased region" description="Basic and acidic residues" evidence="7">
    <location>
        <begin position="480"/>
        <end position="489"/>
    </location>
</feature>
<dbReference type="SMART" id="SM00490">
    <property type="entry name" value="HELICc"/>
    <property type="match status" value="1"/>
</dbReference>
<dbReference type="RefSeq" id="WP_284347838.1">
    <property type="nucleotide sequence ID" value="NZ_BSNF01000008.1"/>
</dbReference>
<name>A0ABQ5U662_9PROT</name>
<reference evidence="11" key="2">
    <citation type="submission" date="2023-01" db="EMBL/GenBank/DDBJ databases">
        <title>Draft genome sequence of Sneathiella chinensis strain NBRC 103408.</title>
        <authorList>
            <person name="Sun Q."/>
            <person name="Mori K."/>
        </authorList>
    </citation>
    <scope>NUCLEOTIDE SEQUENCE</scope>
    <source>
        <strain evidence="11">NBRC 103408</strain>
    </source>
</reference>
<dbReference type="PANTHER" id="PTHR47959">
    <property type="entry name" value="ATP-DEPENDENT RNA HELICASE RHLE-RELATED"/>
    <property type="match status" value="1"/>
</dbReference>
<accession>A0ABQ5U662</accession>
<keyword evidence="1" id="KW-0547">Nucleotide-binding</keyword>
<dbReference type="InterPro" id="IPR014014">
    <property type="entry name" value="RNA_helicase_DEAD_Q_motif"/>
</dbReference>
<dbReference type="EMBL" id="BSNF01000008">
    <property type="protein sequence ID" value="GLQ06876.1"/>
    <property type="molecule type" value="Genomic_DNA"/>
</dbReference>
<evidence type="ECO:0000256" key="5">
    <source>
        <dbReference type="ARBA" id="ARBA00038437"/>
    </source>
</evidence>
<evidence type="ECO:0000256" key="2">
    <source>
        <dbReference type="ARBA" id="ARBA00022801"/>
    </source>
</evidence>
<evidence type="ECO:0000256" key="1">
    <source>
        <dbReference type="ARBA" id="ARBA00022741"/>
    </source>
</evidence>
<feature type="short sequence motif" description="Q motif" evidence="6">
    <location>
        <begin position="12"/>
        <end position="40"/>
    </location>
</feature>
<dbReference type="Pfam" id="PF00270">
    <property type="entry name" value="DEAD"/>
    <property type="match status" value="1"/>
</dbReference>
<dbReference type="SUPFAM" id="SSF52540">
    <property type="entry name" value="P-loop containing nucleoside triphosphate hydrolases"/>
    <property type="match status" value="1"/>
</dbReference>
<dbReference type="InterPro" id="IPR014001">
    <property type="entry name" value="Helicase_ATP-bd"/>
</dbReference>
<keyword evidence="2" id="KW-0378">Hydrolase</keyword>
<dbReference type="SMART" id="SM00487">
    <property type="entry name" value="DEXDc"/>
    <property type="match status" value="1"/>
</dbReference>
<dbReference type="InterPro" id="IPR011545">
    <property type="entry name" value="DEAD/DEAH_box_helicase_dom"/>
</dbReference>
<dbReference type="PROSITE" id="PS51195">
    <property type="entry name" value="Q_MOTIF"/>
    <property type="match status" value="1"/>
</dbReference>
<proteinExistence type="inferred from homology"/>
<dbReference type="Proteomes" id="UP001161409">
    <property type="component" value="Unassembled WGS sequence"/>
</dbReference>
<comment type="similarity">
    <text evidence="5">Belongs to the DEAD box helicase family.</text>
</comment>
<protein>
    <submittedName>
        <fullName evidence="11">RNA helicase</fullName>
    </submittedName>
</protein>
<feature type="region of interest" description="Disordered" evidence="7">
    <location>
        <begin position="375"/>
        <end position="505"/>
    </location>
</feature>
<dbReference type="Gene3D" id="3.40.50.300">
    <property type="entry name" value="P-loop containing nucleotide triphosphate hydrolases"/>
    <property type="match status" value="2"/>
</dbReference>
<gene>
    <name evidence="11" type="primary">rhlE</name>
    <name evidence="11" type="ORF">GCM10007924_20970</name>
</gene>